<dbReference type="EMBL" id="KV407458">
    <property type="protein sequence ID" value="KZF22799.1"/>
    <property type="molecule type" value="Genomic_DNA"/>
</dbReference>
<evidence type="ECO:0000256" key="3">
    <source>
        <dbReference type="ARBA" id="ARBA00023274"/>
    </source>
</evidence>
<dbReference type="GO" id="GO:0006412">
    <property type="term" value="P:translation"/>
    <property type="evidence" value="ECO:0007669"/>
    <property type="project" value="InterPro"/>
</dbReference>
<evidence type="ECO:0000256" key="4">
    <source>
        <dbReference type="RuleBase" id="RU000572"/>
    </source>
</evidence>
<proteinExistence type="inferred from homology"/>
<evidence type="ECO:0000256" key="1">
    <source>
        <dbReference type="ARBA" id="ARBA00005640"/>
    </source>
</evidence>
<keyword evidence="6" id="KW-1185">Reference proteome</keyword>
<dbReference type="STRING" id="1328760.A0A165GZK5"/>
<dbReference type="PANTHER" id="PTHR11722:SF0">
    <property type="entry name" value="LARGE RIBOSOMAL SUBUNIT PROTEIN EL13"/>
    <property type="match status" value="1"/>
</dbReference>
<dbReference type="GeneID" id="28896205"/>
<dbReference type="RefSeq" id="XP_018188354.1">
    <property type="nucleotide sequence ID" value="XM_018331068.1"/>
</dbReference>
<dbReference type="FunCoup" id="A0A165GZK5">
    <property type="interactions" value="984"/>
</dbReference>
<comment type="similarity">
    <text evidence="1 4">Belongs to the eukaryotic ribosomal protein eL13 family.</text>
</comment>
<dbReference type="GO" id="GO:0003723">
    <property type="term" value="F:RNA binding"/>
    <property type="evidence" value="ECO:0007669"/>
    <property type="project" value="TreeGrafter"/>
</dbReference>
<dbReference type="OMA" id="IQKNHFR"/>
<name>A0A165GZK5_XYLHT</name>
<dbReference type="HAMAP" id="MF_00499">
    <property type="entry name" value="Ribosomal_eL13"/>
    <property type="match status" value="1"/>
</dbReference>
<dbReference type="PANTHER" id="PTHR11722">
    <property type="entry name" value="60S RIBOSOMAL PROTEIN L13"/>
    <property type="match status" value="1"/>
</dbReference>
<dbReference type="InterPro" id="IPR001380">
    <property type="entry name" value="Ribosomal_eL13"/>
</dbReference>
<gene>
    <name evidence="5" type="ORF">L228DRAFT_238706</name>
</gene>
<dbReference type="OrthoDB" id="10264538at2759"/>
<dbReference type="Proteomes" id="UP000076632">
    <property type="component" value="Unassembled WGS sequence"/>
</dbReference>
<accession>A0A165GZK5</accession>
<dbReference type="InterPro" id="IPR018256">
    <property type="entry name" value="Ribosomal_eL13_CS"/>
</dbReference>
<dbReference type="AlphaFoldDB" id="A0A165GZK5"/>
<evidence type="ECO:0000256" key="2">
    <source>
        <dbReference type="ARBA" id="ARBA00022980"/>
    </source>
</evidence>
<dbReference type="InParanoid" id="A0A165GZK5"/>
<evidence type="ECO:0000313" key="6">
    <source>
        <dbReference type="Proteomes" id="UP000076632"/>
    </source>
</evidence>
<dbReference type="GO" id="GO:0022625">
    <property type="term" value="C:cytosolic large ribosomal subunit"/>
    <property type="evidence" value="ECO:0007669"/>
    <property type="project" value="TreeGrafter"/>
</dbReference>
<keyword evidence="2 4" id="KW-0689">Ribosomal protein</keyword>
<dbReference type="PROSITE" id="PS01104">
    <property type="entry name" value="RIBOSOMAL_L13E"/>
    <property type="match status" value="1"/>
</dbReference>
<organism evidence="5 6">
    <name type="scientific">Xylona heveae (strain CBS 132557 / TC161)</name>
    <dbReference type="NCBI Taxonomy" id="1328760"/>
    <lineage>
        <taxon>Eukaryota</taxon>
        <taxon>Fungi</taxon>
        <taxon>Dikarya</taxon>
        <taxon>Ascomycota</taxon>
        <taxon>Pezizomycotina</taxon>
        <taxon>Xylonomycetes</taxon>
        <taxon>Xylonales</taxon>
        <taxon>Xylonaceae</taxon>
        <taxon>Xylona</taxon>
    </lineage>
</organism>
<dbReference type="Gene3D" id="1.20.5.110">
    <property type="match status" value="1"/>
</dbReference>
<dbReference type="Pfam" id="PF01294">
    <property type="entry name" value="Ribosomal_L13e"/>
    <property type="match status" value="1"/>
</dbReference>
<dbReference type="GO" id="GO:0003735">
    <property type="term" value="F:structural constituent of ribosome"/>
    <property type="evidence" value="ECO:0007669"/>
    <property type="project" value="InterPro"/>
</dbReference>
<keyword evidence="3 4" id="KW-0687">Ribonucleoprotein</keyword>
<dbReference type="GO" id="GO:0030684">
    <property type="term" value="C:preribosome"/>
    <property type="evidence" value="ECO:0007669"/>
    <property type="project" value="EnsemblFungi"/>
</dbReference>
<sequence>MAIKHNQQIPHNHFRKDWQRRVRTHFDQAGRKKARRTARATKAAAIAPRPTDLLRPVVRCPTVKYNRRVRAGRGFTFDELKAAGIPRKFARTVGIAVDHRRVTRSEEALAANVQRLKDYRARLILFPRRTGVHKKGDATAEEVKAAKGENFAKTIGATLPITNIVTPEQAYTEVATSELPKGEENAFRRLREARSEARLVGVREKRAKAKAEETAAAAKK</sequence>
<protein>
    <recommendedName>
        <fullName evidence="4">60S ribosomal protein L13</fullName>
    </recommendedName>
</protein>
<reference evidence="5 6" key="1">
    <citation type="journal article" date="2016" name="Fungal Biol.">
        <title>The genome of Xylona heveae provides a window into fungal endophytism.</title>
        <authorList>
            <person name="Gazis R."/>
            <person name="Kuo A."/>
            <person name="Riley R."/>
            <person name="LaButti K."/>
            <person name="Lipzen A."/>
            <person name="Lin J."/>
            <person name="Amirebrahimi M."/>
            <person name="Hesse C.N."/>
            <person name="Spatafora J.W."/>
            <person name="Henrissat B."/>
            <person name="Hainaut M."/>
            <person name="Grigoriev I.V."/>
            <person name="Hibbett D.S."/>
        </authorList>
    </citation>
    <scope>NUCLEOTIDE SEQUENCE [LARGE SCALE GENOMIC DNA]</scope>
    <source>
        <strain evidence="5 6">TC161</strain>
    </source>
</reference>
<evidence type="ECO:0000313" key="5">
    <source>
        <dbReference type="EMBL" id="KZF22799.1"/>
    </source>
</evidence>